<protein>
    <recommendedName>
        <fullName evidence="4">Proteophosphoglycan ppg4</fullName>
    </recommendedName>
</protein>
<evidence type="ECO:0000256" key="1">
    <source>
        <dbReference type="SAM" id="MobiDB-lite"/>
    </source>
</evidence>
<feature type="compositionally biased region" description="Low complexity" evidence="1">
    <location>
        <begin position="258"/>
        <end position="267"/>
    </location>
</feature>
<proteinExistence type="predicted"/>
<feature type="compositionally biased region" description="Low complexity" evidence="1">
    <location>
        <begin position="1"/>
        <end position="11"/>
    </location>
</feature>
<organism evidence="2 3">
    <name type="scientific">Rhodotorula diobovata</name>
    <dbReference type="NCBI Taxonomy" id="5288"/>
    <lineage>
        <taxon>Eukaryota</taxon>
        <taxon>Fungi</taxon>
        <taxon>Dikarya</taxon>
        <taxon>Basidiomycota</taxon>
        <taxon>Pucciniomycotina</taxon>
        <taxon>Microbotryomycetes</taxon>
        <taxon>Sporidiobolales</taxon>
        <taxon>Sporidiobolaceae</taxon>
        <taxon>Rhodotorula</taxon>
    </lineage>
</organism>
<comment type="caution">
    <text evidence="2">The sequence shown here is derived from an EMBL/GenBank/DDBJ whole genome shotgun (WGS) entry which is preliminary data.</text>
</comment>
<accession>A0A5C5G0A7</accession>
<feature type="compositionally biased region" description="Basic and acidic residues" evidence="1">
    <location>
        <begin position="541"/>
        <end position="551"/>
    </location>
</feature>
<dbReference type="EMBL" id="SOZI01000035">
    <property type="protein sequence ID" value="TNY21872.1"/>
    <property type="molecule type" value="Genomic_DNA"/>
</dbReference>
<feature type="compositionally biased region" description="Basic and acidic residues" evidence="1">
    <location>
        <begin position="52"/>
        <end position="63"/>
    </location>
</feature>
<feature type="region of interest" description="Disordered" evidence="1">
    <location>
        <begin position="1"/>
        <end position="179"/>
    </location>
</feature>
<feature type="compositionally biased region" description="Gly residues" evidence="1">
    <location>
        <begin position="193"/>
        <end position="205"/>
    </location>
</feature>
<feature type="region of interest" description="Disordered" evidence="1">
    <location>
        <begin position="361"/>
        <end position="581"/>
    </location>
</feature>
<feature type="compositionally biased region" description="Basic and acidic residues" evidence="1">
    <location>
        <begin position="488"/>
        <end position="507"/>
    </location>
</feature>
<feature type="compositionally biased region" description="Low complexity" evidence="1">
    <location>
        <begin position="218"/>
        <end position="248"/>
    </location>
</feature>
<dbReference type="OrthoDB" id="2536868at2759"/>
<keyword evidence="3" id="KW-1185">Reference proteome</keyword>
<sequence length="581" mass="58554">MATAAATTSPGAPSPPPNKSSHKRVFRSISRFLSGGGSTTKQRPKLPQLHSGSKDDAGVDRTRTRSPHRAATSSRGSSRSRRASDEDDERERGMLHRHDLAQRTRGHSVSAQSGLSGADTDASIYAMSPSTRGPSSIISSHGTVDSSSHDASSLAPTHASTHKSYASTKPTTLLSVDLGGAPGANRIAVVPGTGTGTGATPGPGFLGASAGSQGSQTLSFSSALPSTSSPTMASQPVASAATAPFAAALHTQHRHRPSSSSTSSSRSLIYLPDGTPLDLPDSPTGVPSHTYAHPRNNPHPAFPPADNASVLTLASSSFAPSVIGSAGASVGGDKAGAGGGAGARSSWTSAGGLRAWSTRQARSLHGGGGGGGGSGAKSLPGAAQGAEADEDASVRALAGSRRASDESLGSRSTWSAVVGPGGAAGMGARPREGSVRSRAPLEEQADGLAERDPKERRASMRTLETAPSILLPDGTDASADVAEDKEEEHEAPTHTPEDKGKSVDAAEHVGAAPTLAETAATFGLPIGGDILAPPSEPSDAASRDDEKKEGVETATEASTPRGEKDEGEALAVDGERKEEHA</sequence>
<feature type="compositionally biased region" description="Basic and acidic residues" evidence="1">
    <location>
        <begin position="448"/>
        <end position="458"/>
    </location>
</feature>
<evidence type="ECO:0000313" key="2">
    <source>
        <dbReference type="EMBL" id="TNY21872.1"/>
    </source>
</evidence>
<feature type="compositionally biased region" description="Gly residues" evidence="1">
    <location>
        <begin position="365"/>
        <end position="375"/>
    </location>
</feature>
<name>A0A5C5G0A7_9BASI</name>
<dbReference type="Proteomes" id="UP000311382">
    <property type="component" value="Unassembled WGS sequence"/>
</dbReference>
<feature type="compositionally biased region" description="Polar residues" evidence="1">
    <location>
        <begin position="128"/>
        <end position="174"/>
    </location>
</feature>
<evidence type="ECO:0008006" key="4">
    <source>
        <dbReference type="Google" id="ProtNLM"/>
    </source>
</evidence>
<dbReference type="AlphaFoldDB" id="A0A5C5G0A7"/>
<evidence type="ECO:0000313" key="3">
    <source>
        <dbReference type="Proteomes" id="UP000311382"/>
    </source>
</evidence>
<feature type="compositionally biased region" description="Basic and acidic residues" evidence="1">
    <location>
        <begin position="429"/>
        <end position="441"/>
    </location>
</feature>
<feature type="region of interest" description="Disordered" evidence="1">
    <location>
        <begin position="193"/>
        <end position="304"/>
    </location>
</feature>
<feature type="compositionally biased region" description="Basic and acidic residues" evidence="1">
    <location>
        <begin position="90"/>
        <end position="102"/>
    </location>
</feature>
<reference evidence="2 3" key="1">
    <citation type="submission" date="2019-03" db="EMBL/GenBank/DDBJ databases">
        <title>Rhodosporidium diobovatum UCD-FST 08-225 genome sequencing, assembly, and annotation.</title>
        <authorList>
            <person name="Fakankun I.U."/>
            <person name="Fristensky B."/>
            <person name="Levin D.B."/>
        </authorList>
    </citation>
    <scope>NUCLEOTIDE SEQUENCE [LARGE SCALE GENOMIC DNA]</scope>
    <source>
        <strain evidence="2 3">UCD-FST 08-225</strain>
    </source>
</reference>
<gene>
    <name evidence="2" type="ORF">DMC30DRAFT_393821</name>
</gene>